<reference evidence="1" key="1">
    <citation type="journal article" date="2011" name="Genome Biol.">
        <title>The draft genome of the carcinogenic human liver fluke Clonorchis sinensis.</title>
        <authorList>
            <person name="Wang X."/>
            <person name="Chen W."/>
            <person name="Huang Y."/>
            <person name="Sun J."/>
            <person name="Men J."/>
            <person name="Liu H."/>
            <person name="Luo F."/>
            <person name="Guo L."/>
            <person name="Lv X."/>
            <person name="Deng C."/>
            <person name="Zhou C."/>
            <person name="Fan Y."/>
            <person name="Li X."/>
            <person name="Huang L."/>
            <person name="Hu Y."/>
            <person name="Liang C."/>
            <person name="Hu X."/>
            <person name="Xu J."/>
            <person name="Yu X."/>
        </authorList>
    </citation>
    <scope>NUCLEOTIDE SEQUENCE [LARGE SCALE GENOMIC DNA]</scope>
    <source>
        <strain evidence="1">Henan</strain>
    </source>
</reference>
<protein>
    <submittedName>
        <fullName evidence="1">Uncharacterized protein</fullName>
    </submittedName>
</protein>
<evidence type="ECO:0000313" key="2">
    <source>
        <dbReference type="Proteomes" id="UP000008909"/>
    </source>
</evidence>
<proteinExistence type="predicted"/>
<gene>
    <name evidence="1" type="ORF">CLF_103534</name>
</gene>
<dbReference type="AlphaFoldDB" id="G7YNH3"/>
<organism evidence="1 2">
    <name type="scientific">Clonorchis sinensis</name>
    <name type="common">Chinese liver fluke</name>
    <dbReference type="NCBI Taxonomy" id="79923"/>
    <lineage>
        <taxon>Eukaryota</taxon>
        <taxon>Metazoa</taxon>
        <taxon>Spiralia</taxon>
        <taxon>Lophotrochozoa</taxon>
        <taxon>Platyhelminthes</taxon>
        <taxon>Trematoda</taxon>
        <taxon>Digenea</taxon>
        <taxon>Opisthorchiida</taxon>
        <taxon>Opisthorchiata</taxon>
        <taxon>Opisthorchiidae</taxon>
        <taxon>Clonorchis</taxon>
    </lineage>
</organism>
<name>G7YNH3_CLOSI</name>
<dbReference type="Proteomes" id="UP000008909">
    <property type="component" value="Unassembled WGS sequence"/>
</dbReference>
<sequence>MRHIFLATDVQQELLNEMIGACKRYSAVYAMLSPFTDFDTVTHDVFSVIVTAVHLRTQSCWTLFQVFGINSLTSVTTFGRINCLGATTQQKRFLSSYFQCKAVMKTVYNDVINQVKGFHPEGFCKVRQSDISCPIIYKNLGLSCGTVLVLFGVAVNPDYDCTPNQGMKV</sequence>
<dbReference type="EMBL" id="DF143898">
    <property type="protein sequence ID" value="GAA54504.1"/>
    <property type="molecule type" value="Genomic_DNA"/>
</dbReference>
<reference key="2">
    <citation type="submission" date="2011-10" db="EMBL/GenBank/DDBJ databases">
        <title>The genome and transcriptome sequence of Clonorchis sinensis provide insights into the carcinogenic liver fluke.</title>
        <authorList>
            <person name="Wang X."/>
            <person name="Huang Y."/>
            <person name="Chen W."/>
            <person name="Liu H."/>
            <person name="Guo L."/>
            <person name="Chen Y."/>
            <person name="Luo F."/>
            <person name="Zhou W."/>
            <person name="Sun J."/>
            <person name="Mao Q."/>
            <person name="Liang P."/>
            <person name="Zhou C."/>
            <person name="Tian Y."/>
            <person name="Men J."/>
            <person name="Lv X."/>
            <person name="Huang L."/>
            <person name="Zhou J."/>
            <person name="Hu Y."/>
            <person name="Li R."/>
            <person name="Zhang F."/>
            <person name="Lei H."/>
            <person name="Li X."/>
            <person name="Hu X."/>
            <person name="Liang C."/>
            <person name="Xu J."/>
            <person name="Wu Z."/>
            <person name="Yu X."/>
        </authorList>
    </citation>
    <scope>NUCLEOTIDE SEQUENCE</scope>
    <source>
        <strain>Henan</strain>
    </source>
</reference>
<accession>G7YNH3</accession>
<keyword evidence="2" id="KW-1185">Reference proteome</keyword>
<evidence type="ECO:0000313" key="1">
    <source>
        <dbReference type="EMBL" id="GAA54504.1"/>
    </source>
</evidence>